<proteinExistence type="predicted"/>
<gene>
    <name evidence="1" type="ORF">ACJRO7_017986</name>
</gene>
<evidence type="ECO:0000313" key="2">
    <source>
        <dbReference type="Proteomes" id="UP001634007"/>
    </source>
</evidence>
<evidence type="ECO:0000313" key="1">
    <source>
        <dbReference type="EMBL" id="KAL3742599.1"/>
    </source>
</evidence>
<comment type="caution">
    <text evidence="1">The sequence shown here is derived from an EMBL/GenBank/DDBJ whole genome shotgun (WGS) entry which is preliminary data.</text>
</comment>
<dbReference type="EMBL" id="JBJKBG010000004">
    <property type="protein sequence ID" value="KAL3742599.1"/>
    <property type="molecule type" value="Genomic_DNA"/>
</dbReference>
<name>A0ABD3KTS6_EUCGL</name>
<dbReference type="Proteomes" id="UP001634007">
    <property type="component" value="Unassembled WGS sequence"/>
</dbReference>
<keyword evidence="2" id="KW-1185">Reference proteome</keyword>
<dbReference type="AlphaFoldDB" id="A0ABD3KTS6"/>
<organism evidence="1 2">
    <name type="scientific">Eucalyptus globulus</name>
    <name type="common">Tasmanian blue gum</name>
    <dbReference type="NCBI Taxonomy" id="34317"/>
    <lineage>
        <taxon>Eukaryota</taxon>
        <taxon>Viridiplantae</taxon>
        <taxon>Streptophyta</taxon>
        <taxon>Embryophyta</taxon>
        <taxon>Tracheophyta</taxon>
        <taxon>Spermatophyta</taxon>
        <taxon>Magnoliopsida</taxon>
        <taxon>eudicotyledons</taxon>
        <taxon>Gunneridae</taxon>
        <taxon>Pentapetalae</taxon>
        <taxon>rosids</taxon>
        <taxon>malvids</taxon>
        <taxon>Myrtales</taxon>
        <taxon>Myrtaceae</taxon>
        <taxon>Myrtoideae</taxon>
        <taxon>Eucalypteae</taxon>
        <taxon>Eucalyptus</taxon>
    </lineage>
</organism>
<protein>
    <submittedName>
        <fullName evidence="1">Uncharacterized protein</fullName>
    </submittedName>
</protein>
<sequence length="95" mass="10792">MVIHRQFLRLKRRHWHGQQKIIKGYVQCIYPVNSVVIEKSLRQIAIALELPTKVTGIAVHSLPDGRDIPAPPGDPSRQLFHLQAEAGHHQAALFF</sequence>
<reference evidence="1 2" key="1">
    <citation type="submission" date="2024-11" db="EMBL/GenBank/DDBJ databases">
        <title>Chromosome-level genome assembly of Eucalyptus globulus Labill. provides insights into its genome evolution.</title>
        <authorList>
            <person name="Li X."/>
        </authorList>
    </citation>
    <scope>NUCLEOTIDE SEQUENCE [LARGE SCALE GENOMIC DNA]</scope>
    <source>
        <strain evidence="1">CL2024</strain>
        <tissue evidence="1">Fresh tender leaves</tissue>
    </source>
</reference>
<accession>A0ABD3KTS6</accession>